<dbReference type="InterPro" id="IPR002491">
    <property type="entry name" value="ABC_transptr_periplasmic_BD"/>
</dbReference>
<reference evidence="2 3" key="1">
    <citation type="submission" date="2019-07" db="EMBL/GenBank/DDBJ databases">
        <authorList>
            <person name="Huq M.A."/>
        </authorList>
    </citation>
    <scope>NUCLEOTIDE SEQUENCE [LARGE SCALE GENOMIC DNA]</scope>
    <source>
        <strain evidence="2 3">MAH-3</strain>
    </source>
</reference>
<evidence type="ECO:0000259" key="1">
    <source>
        <dbReference type="PROSITE" id="PS50983"/>
    </source>
</evidence>
<proteinExistence type="predicted"/>
<dbReference type="RefSeq" id="WP_144333450.1">
    <property type="nucleotide sequence ID" value="NZ_VLPL01000005.1"/>
</dbReference>
<dbReference type="Gene3D" id="3.40.50.1980">
    <property type="entry name" value="Nitrogenase molybdenum iron protein domain"/>
    <property type="match status" value="2"/>
</dbReference>
<dbReference type="PANTHER" id="PTHR30535">
    <property type="entry name" value="VITAMIN B12-BINDING PROTEIN"/>
    <property type="match status" value="1"/>
</dbReference>
<dbReference type="Proteomes" id="UP000316008">
    <property type="component" value="Unassembled WGS sequence"/>
</dbReference>
<keyword evidence="3" id="KW-1185">Reference proteome</keyword>
<gene>
    <name evidence="2" type="ORF">FO442_12075</name>
</gene>
<evidence type="ECO:0000313" key="3">
    <source>
        <dbReference type="Proteomes" id="UP000316008"/>
    </source>
</evidence>
<accession>A0A556MRE6</accession>
<protein>
    <submittedName>
        <fullName evidence="2">ABC transporter substrate-binding protein</fullName>
    </submittedName>
</protein>
<dbReference type="InterPro" id="IPR050902">
    <property type="entry name" value="ABC_Transporter_SBP"/>
</dbReference>
<dbReference type="PROSITE" id="PS51257">
    <property type="entry name" value="PROKAR_LIPOPROTEIN"/>
    <property type="match status" value="1"/>
</dbReference>
<organism evidence="2 3">
    <name type="scientific">Fluviicola chungangensis</name>
    <dbReference type="NCBI Taxonomy" id="2597671"/>
    <lineage>
        <taxon>Bacteria</taxon>
        <taxon>Pseudomonadati</taxon>
        <taxon>Bacteroidota</taxon>
        <taxon>Flavobacteriia</taxon>
        <taxon>Flavobacteriales</taxon>
        <taxon>Crocinitomicaceae</taxon>
        <taxon>Fluviicola</taxon>
    </lineage>
</organism>
<dbReference type="EMBL" id="VLPL01000005">
    <property type="protein sequence ID" value="TSJ42497.1"/>
    <property type="molecule type" value="Genomic_DNA"/>
</dbReference>
<dbReference type="AlphaFoldDB" id="A0A556MRE6"/>
<sequence length="286" mass="30636">MKKISFLFLTLLALTAACNSGEKPVEKREGKTAERRIISLSGSVTEIIYAVGSEKELVGIDVTSTYPAVAEKLPNLGHVRKLAIESLLALNPSHVVMLEDEVSPDLKSKLKQAKIELITFKHPNSVEGAKYLVKEVAAWLGKADESAPIVTQINSDVRKISKPDKKPKVLFVYARGAGTLMVAGENTPLEKMIVLAGGENAGKGFTDFKPLTSESVIAANPDVILMFTSGAQSLGPDGIFHVPGVAATNAGKNKALIQMDGQLLSGFGPRVAEALMELNKEFKKIK</sequence>
<name>A0A556MRE6_9FLAO</name>
<dbReference type="OrthoDB" id="9797736at2"/>
<evidence type="ECO:0000313" key="2">
    <source>
        <dbReference type="EMBL" id="TSJ42497.1"/>
    </source>
</evidence>
<dbReference type="PANTHER" id="PTHR30535:SF4">
    <property type="entry name" value="HEMIN-BINDING PERIPLASMIC PROTEIN HMUT"/>
    <property type="match status" value="1"/>
</dbReference>
<feature type="domain" description="Fe/B12 periplasmic-binding" evidence="1">
    <location>
        <begin position="36"/>
        <end position="286"/>
    </location>
</feature>
<dbReference type="Pfam" id="PF01497">
    <property type="entry name" value="Peripla_BP_2"/>
    <property type="match status" value="1"/>
</dbReference>
<comment type="caution">
    <text evidence="2">The sequence shown here is derived from an EMBL/GenBank/DDBJ whole genome shotgun (WGS) entry which is preliminary data.</text>
</comment>
<dbReference type="PROSITE" id="PS50983">
    <property type="entry name" value="FE_B12_PBP"/>
    <property type="match status" value="1"/>
</dbReference>
<dbReference type="SUPFAM" id="SSF53807">
    <property type="entry name" value="Helical backbone' metal receptor"/>
    <property type="match status" value="1"/>
</dbReference>